<comment type="caution">
    <text evidence="1">The sequence shown here is derived from an EMBL/GenBank/DDBJ whole genome shotgun (WGS) entry which is preliminary data.</text>
</comment>
<organism evidence="1 4">
    <name type="scientific">Algibacter amylolyticus</name>
    <dbReference type="NCBI Taxonomy" id="1608400"/>
    <lineage>
        <taxon>Bacteria</taxon>
        <taxon>Pseudomonadati</taxon>
        <taxon>Bacteroidota</taxon>
        <taxon>Flavobacteriia</taxon>
        <taxon>Flavobacteriales</taxon>
        <taxon>Flavobacteriaceae</taxon>
        <taxon>Algibacter</taxon>
    </lineage>
</organism>
<name>A0A5M7BC89_9FLAO</name>
<evidence type="ECO:0000313" key="2">
    <source>
        <dbReference type="EMBL" id="TSJ75930.1"/>
    </source>
</evidence>
<dbReference type="EMBL" id="VWRS01000005">
    <property type="protein sequence ID" value="KAA5824765.1"/>
    <property type="molecule type" value="Genomic_DNA"/>
</dbReference>
<dbReference type="Proteomes" id="UP000315145">
    <property type="component" value="Unassembled WGS sequence"/>
</dbReference>
<evidence type="ECO:0000313" key="4">
    <source>
        <dbReference type="Proteomes" id="UP000322315"/>
    </source>
</evidence>
<gene>
    <name evidence="1" type="ORF">F2B50_08770</name>
    <name evidence="2" type="ORF">FPF71_08770</name>
</gene>
<evidence type="ECO:0000313" key="1">
    <source>
        <dbReference type="EMBL" id="KAA5824765.1"/>
    </source>
</evidence>
<proteinExistence type="predicted"/>
<dbReference type="OrthoDB" id="1143207at2"/>
<accession>A0A5M7BC89</accession>
<evidence type="ECO:0000313" key="3">
    <source>
        <dbReference type="Proteomes" id="UP000315145"/>
    </source>
</evidence>
<dbReference type="Proteomes" id="UP000322315">
    <property type="component" value="Unassembled WGS sequence"/>
</dbReference>
<keyword evidence="3" id="KW-1185">Reference proteome</keyword>
<reference evidence="2 3" key="2">
    <citation type="submission" date="2019-07" db="EMBL/GenBank/DDBJ databases">
        <title>Algibacter marinivivus sp. nov., isolated from the surface of a marine red alga.</title>
        <authorList>
            <person name="Zhong X."/>
            <person name="Xu W."/>
            <person name="Zhang Y."/>
            <person name="Zhang Q."/>
            <person name="Du Z."/>
        </authorList>
    </citation>
    <scope>NUCLEOTIDE SEQUENCE [LARGE SCALE GENOMIC DNA]</scope>
    <source>
        <strain evidence="2 3">RU-4-M-4</strain>
    </source>
</reference>
<dbReference type="AlphaFoldDB" id="A0A5M7BC89"/>
<protein>
    <submittedName>
        <fullName evidence="1">Uncharacterized protein</fullName>
    </submittedName>
</protein>
<dbReference type="RefSeq" id="WP_144116310.1">
    <property type="nucleotide sequence ID" value="NZ_JACHGE010000006.1"/>
</dbReference>
<dbReference type="EMBL" id="VMBF01000005">
    <property type="protein sequence ID" value="TSJ75930.1"/>
    <property type="molecule type" value="Genomic_DNA"/>
</dbReference>
<reference evidence="1" key="3">
    <citation type="submission" date="2019-09" db="EMBL/GenBank/DDBJ databases">
        <authorList>
            <person name="Zhang D.-C."/>
        </authorList>
    </citation>
    <scope>NUCLEOTIDE SEQUENCE</scope>
    <source>
        <strain evidence="1">RU-4-M-4</strain>
    </source>
</reference>
<reference evidence="1 4" key="1">
    <citation type="journal article" date="2015" name="Int. J. Syst. Evol. Microbiol.">
        <title>Algibacter amylolyticus sp. nov., isolated from intertidal sediment.</title>
        <authorList>
            <person name="Zhang D.C."/>
            <person name="Wu J."/>
            <person name="Neuner K."/>
            <person name="Yao J."/>
            <person name="Margesin R."/>
        </authorList>
    </citation>
    <scope>NUCLEOTIDE SEQUENCE [LARGE SCALE GENOMIC DNA]</scope>
    <source>
        <strain evidence="1 4">RU-4-M-4</strain>
    </source>
</reference>
<sequence>MKYTYYIFIFFFVSISAQESVAIKFIDSVNLKTETLISVDNFNTVFYVNNNIIHKKTDTKTITYNNLQLGNLSTVNTFNPLKINLFYKDFNTVVVLDNRLAEVFKIDFSTLSTYKNVSHITTGYDNTLWIFNQDLQKLELFDYKTKTTRAQTAPVQSEVLDIKSNYNFCWLLTKNYLYTYNYFGSLVKKIKNTGYTALTESNENIILKSENTLFYIPKDNDVKIPIDTSNLLINQFFVVNETLYIYGNNVLSKYQLKIQ</sequence>